<keyword evidence="6" id="KW-1185">Reference proteome</keyword>
<dbReference type="EMBL" id="SOYY01000011">
    <property type="protein sequence ID" value="KAA0714650.1"/>
    <property type="molecule type" value="Genomic_DNA"/>
</dbReference>
<comment type="caution">
    <text evidence="5">The sequence shown here is derived from an EMBL/GenBank/DDBJ whole genome shotgun (WGS) entry which is preliminary data.</text>
</comment>
<dbReference type="PROSITE" id="PS50088">
    <property type="entry name" value="ANK_REPEAT"/>
    <property type="match status" value="1"/>
</dbReference>
<reference evidence="5 6" key="1">
    <citation type="journal article" date="2019" name="Mol. Ecol. Resour.">
        <title>Chromosome-level genome assembly of Triplophysa tibetana, a fish adapted to the harsh high-altitude environment of the Tibetan Plateau.</title>
        <authorList>
            <person name="Yang X."/>
            <person name="Liu H."/>
            <person name="Ma Z."/>
            <person name="Zou Y."/>
            <person name="Zou M."/>
            <person name="Mao Y."/>
            <person name="Li X."/>
            <person name="Wang H."/>
            <person name="Chen T."/>
            <person name="Wang W."/>
            <person name="Yang R."/>
        </authorList>
    </citation>
    <scope>NUCLEOTIDE SEQUENCE [LARGE SCALE GENOMIC DNA]</scope>
    <source>
        <strain evidence="5">TTIB1903HZAU</strain>
        <tissue evidence="5">Muscle</tissue>
    </source>
</reference>
<keyword evidence="2 3" id="KW-0040">ANK repeat</keyword>
<protein>
    <submittedName>
        <fullName evidence="5">Uncharacterized protein</fullName>
    </submittedName>
</protein>
<dbReference type="PANTHER" id="PTHR24198">
    <property type="entry name" value="ANKYRIN REPEAT AND PROTEIN KINASE DOMAIN-CONTAINING PROTEIN"/>
    <property type="match status" value="1"/>
</dbReference>
<dbReference type="Pfam" id="PF12796">
    <property type="entry name" value="Ank_2"/>
    <property type="match status" value="1"/>
</dbReference>
<evidence type="ECO:0000256" key="3">
    <source>
        <dbReference type="PROSITE-ProRule" id="PRU00023"/>
    </source>
</evidence>
<dbReference type="PROSITE" id="PS50297">
    <property type="entry name" value="ANK_REP_REGION"/>
    <property type="match status" value="1"/>
</dbReference>
<sequence length="100" mass="11033">MLRDNAEAAKLLLHYGADVNARERLGQTPLHLASERGHLKVLKVLLDKGADSLCKEQLERDSSRGCCEDTQSAVYSSPPSATPDAAEEGSRRQRERMKKA</sequence>
<dbReference type="Gene3D" id="1.25.40.20">
    <property type="entry name" value="Ankyrin repeat-containing domain"/>
    <property type="match status" value="1"/>
</dbReference>
<evidence type="ECO:0000256" key="2">
    <source>
        <dbReference type="ARBA" id="ARBA00023043"/>
    </source>
</evidence>
<dbReference type="SMART" id="SM00248">
    <property type="entry name" value="ANK"/>
    <property type="match status" value="1"/>
</dbReference>
<proteinExistence type="predicted"/>
<dbReference type="InterPro" id="IPR036770">
    <property type="entry name" value="Ankyrin_rpt-contain_sf"/>
</dbReference>
<feature type="repeat" description="ANK" evidence="3">
    <location>
        <begin position="25"/>
        <end position="57"/>
    </location>
</feature>
<dbReference type="AlphaFoldDB" id="A0A5A9NXU0"/>
<accession>A0A5A9NXU0</accession>
<dbReference type="SUPFAM" id="SSF48403">
    <property type="entry name" value="Ankyrin repeat"/>
    <property type="match status" value="1"/>
</dbReference>
<feature type="compositionally biased region" description="Polar residues" evidence="4">
    <location>
        <begin position="69"/>
        <end position="79"/>
    </location>
</feature>
<dbReference type="InterPro" id="IPR002110">
    <property type="entry name" value="Ankyrin_rpt"/>
</dbReference>
<organism evidence="5 6">
    <name type="scientific">Triplophysa tibetana</name>
    <dbReference type="NCBI Taxonomy" id="1572043"/>
    <lineage>
        <taxon>Eukaryota</taxon>
        <taxon>Metazoa</taxon>
        <taxon>Chordata</taxon>
        <taxon>Craniata</taxon>
        <taxon>Vertebrata</taxon>
        <taxon>Euteleostomi</taxon>
        <taxon>Actinopterygii</taxon>
        <taxon>Neopterygii</taxon>
        <taxon>Teleostei</taxon>
        <taxon>Ostariophysi</taxon>
        <taxon>Cypriniformes</taxon>
        <taxon>Nemacheilidae</taxon>
        <taxon>Triplophysa</taxon>
    </lineage>
</organism>
<gene>
    <name evidence="5" type="ORF">E1301_Tti023642</name>
</gene>
<evidence type="ECO:0000256" key="4">
    <source>
        <dbReference type="SAM" id="MobiDB-lite"/>
    </source>
</evidence>
<evidence type="ECO:0000313" key="6">
    <source>
        <dbReference type="Proteomes" id="UP000324632"/>
    </source>
</evidence>
<name>A0A5A9NXU0_9TELE</name>
<dbReference type="Proteomes" id="UP000324632">
    <property type="component" value="Chromosome 11"/>
</dbReference>
<dbReference type="PANTHER" id="PTHR24198:SF165">
    <property type="entry name" value="ANKYRIN REPEAT-CONTAINING PROTEIN-RELATED"/>
    <property type="match status" value="1"/>
</dbReference>
<feature type="region of interest" description="Disordered" evidence="4">
    <location>
        <begin position="65"/>
        <end position="100"/>
    </location>
</feature>
<keyword evidence="1" id="KW-0677">Repeat</keyword>
<evidence type="ECO:0000313" key="5">
    <source>
        <dbReference type="EMBL" id="KAA0714650.1"/>
    </source>
</evidence>
<evidence type="ECO:0000256" key="1">
    <source>
        <dbReference type="ARBA" id="ARBA00022737"/>
    </source>
</evidence>